<feature type="transmembrane region" description="Helical" evidence="8">
    <location>
        <begin position="254"/>
        <end position="273"/>
    </location>
</feature>
<dbReference type="GO" id="GO:0005886">
    <property type="term" value="C:plasma membrane"/>
    <property type="evidence" value="ECO:0007669"/>
    <property type="project" value="UniProtKB-SubCell"/>
</dbReference>
<evidence type="ECO:0000256" key="6">
    <source>
        <dbReference type="ARBA" id="ARBA00022989"/>
    </source>
</evidence>
<dbReference type="InterPro" id="IPR027417">
    <property type="entry name" value="P-loop_NTPase"/>
</dbReference>
<accession>A0A0G1QE69</accession>
<comment type="subcellular location">
    <subcellularLocation>
        <location evidence="1">Cell membrane</location>
        <topology evidence="1">Multi-pass membrane protein</topology>
    </subcellularLocation>
</comment>
<feature type="domain" description="ABC transporter" evidence="9">
    <location>
        <begin position="341"/>
        <end position="576"/>
    </location>
</feature>
<dbReference type="Proteomes" id="UP000034487">
    <property type="component" value="Unassembled WGS sequence"/>
</dbReference>
<dbReference type="Gene3D" id="1.20.1560.10">
    <property type="entry name" value="ABC transporter type 1, transmembrane domain"/>
    <property type="match status" value="1"/>
</dbReference>
<dbReference type="GO" id="GO:0005524">
    <property type="term" value="F:ATP binding"/>
    <property type="evidence" value="ECO:0007669"/>
    <property type="project" value="UniProtKB-KW"/>
</dbReference>
<evidence type="ECO:0000256" key="5">
    <source>
        <dbReference type="ARBA" id="ARBA00022840"/>
    </source>
</evidence>
<dbReference type="PROSITE" id="PS50929">
    <property type="entry name" value="ABC_TM1F"/>
    <property type="match status" value="1"/>
</dbReference>
<dbReference type="SMART" id="SM00382">
    <property type="entry name" value="AAA"/>
    <property type="match status" value="1"/>
</dbReference>
<dbReference type="FunFam" id="3.40.50.300:FF:000287">
    <property type="entry name" value="Multidrug ABC transporter ATP-binding protein"/>
    <property type="match status" value="1"/>
</dbReference>
<dbReference type="AlphaFoldDB" id="A0A0G1QE69"/>
<keyword evidence="5" id="KW-0067">ATP-binding</keyword>
<dbReference type="Pfam" id="PF00664">
    <property type="entry name" value="ABC_membrane"/>
    <property type="match status" value="1"/>
</dbReference>
<dbReference type="GO" id="GO:0015421">
    <property type="term" value="F:ABC-type oligopeptide transporter activity"/>
    <property type="evidence" value="ECO:0007669"/>
    <property type="project" value="TreeGrafter"/>
</dbReference>
<comment type="caution">
    <text evidence="11">The sequence shown here is derived from an EMBL/GenBank/DDBJ whole genome shotgun (WGS) entry which is preliminary data.</text>
</comment>
<dbReference type="SUPFAM" id="SSF52540">
    <property type="entry name" value="P-loop containing nucleoside triphosphate hydrolases"/>
    <property type="match status" value="1"/>
</dbReference>
<feature type="transmembrane region" description="Helical" evidence="8">
    <location>
        <begin position="166"/>
        <end position="185"/>
    </location>
</feature>
<keyword evidence="4" id="KW-0547">Nucleotide-binding</keyword>
<dbReference type="PROSITE" id="PS00211">
    <property type="entry name" value="ABC_TRANSPORTER_1"/>
    <property type="match status" value="1"/>
</dbReference>
<feature type="transmembrane region" description="Helical" evidence="8">
    <location>
        <begin position="21"/>
        <end position="42"/>
    </location>
</feature>
<evidence type="ECO:0000256" key="7">
    <source>
        <dbReference type="ARBA" id="ARBA00023136"/>
    </source>
</evidence>
<reference evidence="11 12" key="1">
    <citation type="journal article" date="2015" name="Nature">
        <title>rRNA introns, odd ribosomes, and small enigmatic genomes across a large radiation of phyla.</title>
        <authorList>
            <person name="Brown C.T."/>
            <person name="Hug L.A."/>
            <person name="Thomas B.C."/>
            <person name="Sharon I."/>
            <person name="Castelle C.J."/>
            <person name="Singh A."/>
            <person name="Wilkins M.J."/>
            <person name="Williams K.H."/>
            <person name="Banfield J.F."/>
        </authorList>
    </citation>
    <scope>NUCLEOTIDE SEQUENCE [LARGE SCALE GENOMIC DNA]</scope>
</reference>
<dbReference type="CDD" id="cd07346">
    <property type="entry name" value="ABC_6TM_exporters"/>
    <property type="match status" value="1"/>
</dbReference>
<dbReference type="InterPro" id="IPR036640">
    <property type="entry name" value="ABC1_TM_sf"/>
</dbReference>
<sequence>MKNIWRLFGLIPTYKTRLLKVVLINTALGLVALLVPIIYKYVLDSIVGAVGSGFTAEVEAKIFTALAMLLGIYLVNVAFEYVSERLGDFLFIDVMWEIRKKMFRHLSTLSIDYYEQNRSGEILEKIGNGTMSFARWVYMIADGTLSTLISILLILIFLWFELPVVGLVMTIAMPLIIYISVFRNLKTKPLRREWMKRAEKGMGEIGETLSHVSTVRSFAQESYKLDRYSKEVDGYRISRLRNARYEWGFNAGRGVLQMVTIVLSIAIVAIGAIKGTYTVGDILLVSLYFQQLRGNLGPLSRAISETGDIETAAERMVEILDIQPTVVDLPQAQTLLELKSIQFKNVSFQYPGKEAKILKNISFMLSSGQTLALVGPSGVGKTTITKLLLRFYAPTSGKILINGEPIENFTQDSVRGLIGTVMQDVALFNETIEENLRFARPKATEEEIRSAAKTAHADIFIDKLPLNYKTLVGERGIKLSGGEKQRVAIARAILRDPQLIILDEATSSLDSRSEQFVQDGLHKLMSNKTAVVIAHRLSTVTHADKIIVLEKGKVLEQGNHDQLLKKKGLYAKLFSIQSPNSTHKTIDELLS</sequence>
<gene>
    <name evidence="11" type="ORF">UX60_C0031G0002</name>
</gene>
<dbReference type="SUPFAM" id="SSF90123">
    <property type="entry name" value="ABC transporter transmembrane region"/>
    <property type="match status" value="1"/>
</dbReference>
<keyword evidence="6 8" id="KW-1133">Transmembrane helix</keyword>
<evidence type="ECO:0000256" key="3">
    <source>
        <dbReference type="ARBA" id="ARBA00022692"/>
    </source>
</evidence>
<keyword evidence="2" id="KW-0813">Transport</keyword>
<dbReference type="InterPro" id="IPR039421">
    <property type="entry name" value="Type_1_exporter"/>
</dbReference>
<evidence type="ECO:0000313" key="11">
    <source>
        <dbReference type="EMBL" id="KKU43269.1"/>
    </source>
</evidence>
<feature type="transmembrane region" description="Helical" evidence="8">
    <location>
        <begin position="62"/>
        <end position="82"/>
    </location>
</feature>
<evidence type="ECO:0008006" key="13">
    <source>
        <dbReference type="Google" id="ProtNLM"/>
    </source>
</evidence>
<dbReference type="PANTHER" id="PTHR43394:SF1">
    <property type="entry name" value="ATP-BINDING CASSETTE SUB-FAMILY B MEMBER 10, MITOCHONDRIAL"/>
    <property type="match status" value="1"/>
</dbReference>
<evidence type="ECO:0000256" key="8">
    <source>
        <dbReference type="SAM" id="Phobius"/>
    </source>
</evidence>
<dbReference type="InterPro" id="IPR017871">
    <property type="entry name" value="ABC_transporter-like_CS"/>
</dbReference>
<dbReference type="Gene3D" id="3.40.50.300">
    <property type="entry name" value="P-loop containing nucleotide triphosphate hydrolases"/>
    <property type="match status" value="1"/>
</dbReference>
<feature type="transmembrane region" description="Helical" evidence="8">
    <location>
        <begin position="136"/>
        <end position="160"/>
    </location>
</feature>
<keyword evidence="7 8" id="KW-0472">Membrane</keyword>
<proteinExistence type="predicted"/>
<evidence type="ECO:0000259" key="10">
    <source>
        <dbReference type="PROSITE" id="PS50929"/>
    </source>
</evidence>
<dbReference type="InterPro" id="IPR011527">
    <property type="entry name" value="ABC1_TM_dom"/>
</dbReference>
<feature type="domain" description="ABC transmembrane type-1" evidence="10">
    <location>
        <begin position="21"/>
        <end position="308"/>
    </location>
</feature>
<evidence type="ECO:0000313" key="12">
    <source>
        <dbReference type="Proteomes" id="UP000034487"/>
    </source>
</evidence>
<protein>
    <recommendedName>
        <fullName evidence="13">ABC transporter ATP-binding protein</fullName>
    </recommendedName>
</protein>
<dbReference type="InterPro" id="IPR003593">
    <property type="entry name" value="AAA+_ATPase"/>
</dbReference>
<dbReference type="EMBL" id="LCMV01000031">
    <property type="protein sequence ID" value="KKU43269.1"/>
    <property type="molecule type" value="Genomic_DNA"/>
</dbReference>
<keyword evidence="3 8" id="KW-0812">Transmembrane</keyword>
<dbReference type="InterPro" id="IPR003439">
    <property type="entry name" value="ABC_transporter-like_ATP-bd"/>
</dbReference>
<organism evidence="11 12">
    <name type="scientific">Berkelbacteria bacterium GW2011_GWA2_46_7</name>
    <dbReference type="NCBI Taxonomy" id="1618335"/>
    <lineage>
        <taxon>Bacteria</taxon>
        <taxon>Candidatus Berkelbacteria</taxon>
    </lineage>
</organism>
<dbReference type="GO" id="GO:0016887">
    <property type="term" value="F:ATP hydrolysis activity"/>
    <property type="evidence" value="ECO:0007669"/>
    <property type="project" value="InterPro"/>
</dbReference>
<evidence type="ECO:0000259" key="9">
    <source>
        <dbReference type="PROSITE" id="PS50893"/>
    </source>
</evidence>
<dbReference type="Pfam" id="PF00005">
    <property type="entry name" value="ABC_tran"/>
    <property type="match status" value="1"/>
</dbReference>
<dbReference type="PANTHER" id="PTHR43394">
    <property type="entry name" value="ATP-DEPENDENT PERMEASE MDL1, MITOCHONDRIAL"/>
    <property type="match status" value="1"/>
</dbReference>
<name>A0A0G1QE69_9BACT</name>
<evidence type="ECO:0000256" key="4">
    <source>
        <dbReference type="ARBA" id="ARBA00022741"/>
    </source>
</evidence>
<evidence type="ECO:0000256" key="2">
    <source>
        <dbReference type="ARBA" id="ARBA00022448"/>
    </source>
</evidence>
<dbReference type="PROSITE" id="PS50893">
    <property type="entry name" value="ABC_TRANSPORTER_2"/>
    <property type="match status" value="1"/>
</dbReference>
<evidence type="ECO:0000256" key="1">
    <source>
        <dbReference type="ARBA" id="ARBA00004651"/>
    </source>
</evidence>